<dbReference type="PANTHER" id="PTHR18839">
    <property type="entry name" value="MITOTIC INTERACTOR AND SUBSTRATE OF PLK1 MISP FAMILY MEMBER"/>
    <property type="match status" value="1"/>
</dbReference>
<sequence>MHGAAESQSQSHADAESTGDRALHPQQASPEKTNLHIKIPKDDVLLKQEKQKRVLSTLEEQEIEHLQATKLHAVEIEAANSSSEPEATVEQRLMLRYRSAASAAKPRDPEPTTTPNGLPGEGHDTDGESAGLAFAATRRQWLLMERQASQTEHRAATPLSPRRTAGDHDAGGGGGPPPGWNGQSGSPRCDGKSSLSRSDDGDDDDGDSGYRFPDSPDDATLADGGSVDLGPDGGGASTGDSAASPGSPRSPRGPRMDCTSPETPIEREIQQSLRREESLRRRRGMAGIACGPGSCVELVEIKTLPALSSRLALPRSPHPLAAPYPSHGRFRLAEQQMYRDIRLETQREEVLVRAGHVRGQYDRGAAQELGLLKKIFEQPEPPLSPTTPKACQPSTNPDPVRQSSRERLLLEPASENVVIVEHNLLQPQGRTGAPLTSTPHRAARSLAEWDTGNVIILESRIGVWDKEPAMPTPPEPPTSPPGGGHSPFGPSPRRANDTLSLVEREIREAHRRDDELRRQRQGVYGTAGKPGSLPQGGSPLNPAAGDHARRATVGATPTFPASPASPNSHAAESKAITNGQDNQHPAQHRDPSPGSKSDSAQDSPGGRRSPRKSAMALRWEAGIFANHQGSLD</sequence>
<feature type="compositionally biased region" description="Polar residues" evidence="2">
    <location>
        <begin position="1"/>
        <end position="12"/>
    </location>
</feature>
<keyword evidence="1" id="KW-0175">Coiled coil</keyword>
<feature type="compositionally biased region" description="Polar residues" evidence="2">
    <location>
        <begin position="386"/>
        <end position="397"/>
    </location>
</feature>
<dbReference type="InterPro" id="IPR029304">
    <property type="entry name" value="AKAP2_C"/>
</dbReference>
<feature type="compositionally biased region" description="Polar residues" evidence="2">
    <location>
        <begin position="575"/>
        <end position="585"/>
    </location>
</feature>
<feature type="domain" description="A-kinase anchor protein 2 C-terminal" evidence="3">
    <location>
        <begin position="498"/>
        <end position="623"/>
    </location>
</feature>
<feature type="compositionally biased region" description="Basic and acidic residues" evidence="2">
    <location>
        <begin position="13"/>
        <end position="23"/>
    </location>
</feature>
<evidence type="ECO:0000256" key="1">
    <source>
        <dbReference type="ARBA" id="ARBA00023054"/>
    </source>
</evidence>
<accession>A0AAJ7TQK4</accession>
<evidence type="ECO:0000256" key="2">
    <source>
        <dbReference type="SAM" id="MobiDB-lite"/>
    </source>
</evidence>
<feature type="region of interest" description="Disordered" evidence="2">
    <location>
        <begin position="1"/>
        <end position="42"/>
    </location>
</feature>
<evidence type="ECO:0000259" key="3">
    <source>
        <dbReference type="Pfam" id="PF15304"/>
    </source>
</evidence>
<feature type="compositionally biased region" description="Pro residues" evidence="2">
    <location>
        <begin position="470"/>
        <end position="480"/>
    </location>
</feature>
<feature type="region of interest" description="Disordered" evidence="2">
    <location>
        <begin position="465"/>
        <end position="632"/>
    </location>
</feature>
<feature type="compositionally biased region" description="Low complexity" evidence="2">
    <location>
        <begin position="238"/>
        <end position="250"/>
    </location>
</feature>
<name>A0AAJ7TQK4_PETMA</name>
<dbReference type="Pfam" id="PF15304">
    <property type="entry name" value="AKAP2_C"/>
    <property type="match status" value="1"/>
</dbReference>
<proteinExistence type="predicted"/>
<feature type="compositionally biased region" description="Basic and acidic residues" evidence="2">
    <location>
        <begin position="502"/>
        <end position="518"/>
    </location>
</feature>
<dbReference type="AlphaFoldDB" id="A0AAJ7TQK4"/>
<keyword evidence="4" id="KW-1185">Reference proteome</keyword>
<dbReference type="Proteomes" id="UP001318040">
    <property type="component" value="Chromosome 35"/>
</dbReference>
<dbReference type="RefSeq" id="XP_032821759.1">
    <property type="nucleotide sequence ID" value="XM_032965868.1"/>
</dbReference>
<dbReference type="KEGG" id="pmrn:116948784"/>
<gene>
    <name evidence="5" type="primary">MISP3</name>
</gene>
<feature type="region of interest" description="Disordered" evidence="2">
    <location>
        <begin position="76"/>
        <end position="280"/>
    </location>
</feature>
<feature type="compositionally biased region" description="Basic and acidic residues" evidence="2">
    <location>
        <begin position="264"/>
        <end position="279"/>
    </location>
</feature>
<feature type="compositionally biased region" description="Low complexity" evidence="2">
    <location>
        <begin position="555"/>
        <end position="570"/>
    </location>
</feature>
<organism evidence="4 5">
    <name type="scientific">Petromyzon marinus</name>
    <name type="common">Sea lamprey</name>
    <dbReference type="NCBI Taxonomy" id="7757"/>
    <lineage>
        <taxon>Eukaryota</taxon>
        <taxon>Metazoa</taxon>
        <taxon>Chordata</taxon>
        <taxon>Craniata</taxon>
        <taxon>Vertebrata</taxon>
        <taxon>Cyclostomata</taxon>
        <taxon>Hyperoartia</taxon>
        <taxon>Petromyzontiformes</taxon>
        <taxon>Petromyzontidae</taxon>
        <taxon>Petromyzon</taxon>
    </lineage>
</organism>
<dbReference type="InterPro" id="IPR042779">
    <property type="entry name" value="MISP/MISP3-like"/>
</dbReference>
<evidence type="ECO:0000313" key="4">
    <source>
        <dbReference type="Proteomes" id="UP001318040"/>
    </source>
</evidence>
<protein>
    <submittedName>
        <fullName evidence="5">Uncharacterized protein MISP3 isoform X1</fullName>
    </submittedName>
</protein>
<reference evidence="5" key="1">
    <citation type="submission" date="2025-08" db="UniProtKB">
        <authorList>
            <consortium name="RefSeq"/>
        </authorList>
    </citation>
    <scope>IDENTIFICATION</scope>
    <source>
        <tissue evidence="5">Sperm</tissue>
    </source>
</reference>
<feature type="region of interest" description="Disordered" evidence="2">
    <location>
        <begin position="378"/>
        <end position="403"/>
    </location>
</feature>
<dbReference type="PANTHER" id="PTHR18839:SF0">
    <property type="entry name" value="MITOTIC INTERACTOR AND SUBSTRATE OF PLK1 ISOFORM X1-RELATED"/>
    <property type="match status" value="1"/>
</dbReference>
<evidence type="ECO:0000313" key="5">
    <source>
        <dbReference type="RefSeq" id="XP_032821759.1"/>
    </source>
</evidence>